<dbReference type="GO" id="GO:0005615">
    <property type="term" value="C:extracellular space"/>
    <property type="evidence" value="ECO:0007669"/>
    <property type="project" value="TreeGrafter"/>
</dbReference>
<dbReference type="GO" id="GO:0005737">
    <property type="term" value="C:cytoplasm"/>
    <property type="evidence" value="ECO:0007669"/>
    <property type="project" value="TreeGrafter"/>
</dbReference>
<keyword evidence="3" id="KW-0964">Secreted</keyword>
<evidence type="ECO:0000313" key="6">
    <source>
        <dbReference type="EMBL" id="KAG5842832.1"/>
    </source>
</evidence>
<comment type="similarity">
    <text evidence="2">Belongs to the beta-microseminoprotein family.</text>
</comment>
<dbReference type="PANTHER" id="PTHR10500:SF6">
    <property type="entry name" value="PROSTATE-ASSOCIATED MICROSEMINOPROTEIN"/>
    <property type="match status" value="1"/>
</dbReference>
<evidence type="ECO:0000313" key="7">
    <source>
        <dbReference type="Proteomes" id="UP001044222"/>
    </source>
</evidence>
<dbReference type="PANTHER" id="PTHR10500">
    <property type="entry name" value="BETA-MICROSEMINOPROTEIN"/>
    <property type="match status" value="1"/>
</dbReference>
<evidence type="ECO:0000256" key="4">
    <source>
        <dbReference type="ARBA" id="ARBA00023157"/>
    </source>
</evidence>
<sequence>MRGAQKDRLVLMATVCLLGTVLPCLSIYTGGECYFNAKAKCEHQDRVFGMGESWLTAECHQCVCLEPFGVGCCELGSQPVDYPDWCEVVRKPDSCNIVVVMRANHKLPCLYGGRGRMRPGAGPAWKSDNDPMF</sequence>
<feature type="chain" id="PRO_5039226765" evidence="5">
    <location>
        <begin position="27"/>
        <end position="133"/>
    </location>
</feature>
<organism evidence="6 7">
    <name type="scientific">Anguilla anguilla</name>
    <name type="common">European freshwater eel</name>
    <name type="synonym">Muraena anguilla</name>
    <dbReference type="NCBI Taxonomy" id="7936"/>
    <lineage>
        <taxon>Eukaryota</taxon>
        <taxon>Metazoa</taxon>
        <taxon>Chordata</taxon>
        <taxon>Craniata</taxon>
        <taxon>Vertebrata</taxon>
        <taxon>Euteleostomi</taxon>
        <taxon>Actinopterygii</taxon>
        <taxon>Neopterygii</taxon>
        <taxon>Teleostei</taxon>
        <taxon>Anguilliformes</taxon>
        <taxon>Anguillidae</taxon>
        <taxon>Anguilla</taxon>
    </lineage>
</organism>
<comment type="subcellular location">
    <subcellularLocation>
        <location evidence="1">Secreted</location>
    </subcellularLocation>
</comment>
<evidence type="ECO:0000256" key="1">
    <source>
        <dbReference type="ARBA" id="ARBA00004613"/>
    </source>
</evidence>
<comment type="caution">
    <text evidence="6">The sequence shown here is derived from an EMBL/GenBank/DDBJ whole genome shotgun (WGS) entry which is preliminary data.</text>
</comment>
<protein>
    <submittedName>
        <fullName evidence="6">Uncharacterized protein</fullName>
    </submittedName>
</protein>
<evidence type="ECO:0000256" key="5">
    <source>
        <dbReference type="SAM" id="SignalP"/>
    </source>
</evidence>
<dbReference type="AlphaFoldDB" id="A0A9D3RXE7"/>
<dbReference type="Proteomes" id="UP001044222">
    <property type="component" value="Chromosome 9"/>
</dbReference>
<accession>A0A9D3RXE7</accession>
<keyword evidence="4" id="KW-1015">Disulfide bond</keyword>
<reference evidence="6" key="1">
    <citation type="submission" date="2021-01" db="EMBL/GenBank/DDBJ databases">
        <title>A chromosome-scale assembly of European eel, Anguilla anguilla.</title>
        <authorList>
            <person name="Henkel C."/>
            <person name="Jong-Raadsen S.A."/>
            <person name="Dufour S."/>
            <person name="Weltzien F.-A."/>
            <person name="Palstra A.P."/>
            <person name="Pelster B."/>
            <person name="Spaink H.P."/>
            <person name="Van Den Thillart G.E."/>
            <person name="Jansen H."/>
            <person name="Zahm M."/>
            <person name="Klopp C."/>
            <person name="Cedric C."/>
            <person name="Louis A."/>
            <person name="Berthelot C."/>
            <person name="Parey E."/>
            <person name="Roest Crollius H."/>
            <person name="Montfort J."/>
            <person name="Robinson-Rechavi M."/>
            <person name="Bucao C."/>
            <person name="Bouchez O."/>
            <person name="Gislard M."/>
            <person name="Lluch J."/>
            <person name="Milhes M."/>
            <person name="Lampietro C."/>
            <person name="Lopez Roques C."/>
            <person name="Donnadieu C."/>
            <person name="Braasch I."/>
            <person name="Desvignes T."/>
            <person name="Postlethwait J."/>
            <person name="Bobe J."/>
            <person name="Guiguen Y."/>
            <person name="Dirks R."/>
        </authorList>
    </citation>
    <scope>NUCLEOTIDE SEQUENCE</scope>
    <source>
        <strain evidence="6">Tag_6206</strain>
        <tissue evidence="6">Liver</tissue>
    </source>
</reference>
<keyword evidence="5" id="KW-0732">Signal</keyword>
<proteinExistence type="inferred from homology"/>
<keyword evidence="7" id="KW-1185">Reference proteome</keyword>
<evidence type="ECO:0000256" key="3">
    <source>
        <dbReference type="ARBA" id="ARBA00022525"/>
    </source>
</evidence>
<dbReference type="Gene3D" id="2.60.40.1900">
    <property type="entry name" value="Beta-microseminoprotein (PSP94) domain"/>
    <property type="match status" value="1"/>
</dbReference>
<dbReference type="EMBL" id="JAFIRN010000009">
    <property type="protein sequence ID" value="KAG5842832.1"/>
    <property type="molecule type" value="Genomic_DNA"/>
</dbReference>
<feature type="signal peptide" evidence="5">
    <location>
        <begin position="1"/>
        <end position="26"/>
    </location>
</feature>
<name>A0A9D3RXE7_ANGAN</name>
<evidence type="ECO:0000256" key="2">
    <source>
        <dbReference type="ARBA" id="ARBA00010352"/>
    </source>
</evidence>
<gene>
    <name evidence="6" type="ORF">ANANG_G00181930</name>
</gene>
<dbReference type="Pfam" id="PF05825">
    <property type="entry name" value="PSP94"/>
    <property type="match status" value="1"/>
</dbReference>
<dbReference type="InterPro" id="IPR008735">
    <property type="entry name" value="PSP94"/>
</dbReference>